<evidence type="ECO:0000313" key="3">
    <source>
        <dbReference type="Proteomes" id="UP000318017"/>
    </source>
</evidence>
<gene>
    <name evidence="2" type="ORF">Q31a_63190</name>
</gene>
<organism evidence="2 3">
    <name type="scientific">Aureliella helgolandensis</name>
    <dbReference type="NCBI Taxonomy" id="2527968"/>
    <lineage>
        <taxon>Bacteria</taxon>
        <taxon>Pseudomonadati</taxon>
        <taxon>Planctomycetota</taxon>
        <taxon>Planctomycetia</taxon>
        <taxon>Pirellulales</taxon>
        <taxon>Pirellulaceae</taxon>
        <taxon>Aureliella</taxon>
    </lineage>
</organism>
<feature type="transmembrane region" description="Helical" evidence="1">
    <location>
        <begin position="39"/>
        <end position="61"/>
    </location>
</feature>
<protein>
    <submittedName>
        <fullName evidence="2">Uncharacterized protein</fullName>
    </submittedName>
</protein>
<accession>A0A518GH57</accession>
<dbReference type="Proteomes" id="UP000318017">
    <property type="component" value="Chromosome"/>
</dbReference>
<sequence>MQEHDRTTANLVPYLPPLTESGVETLAAQIARWQAVRRYSAAGFLLLSLASVSGTAASMILSFRRLADAGNVYPRQLSEDLFFSLGIGFACMPFITVAILVYVIAIIKLSIARRAAKAYEQIE</sequence>
<dbReference type="EMBL" id="CP036298">
    <property type="protein sequence ID" value="QDV27926.1"/>
    <property type="molecule type" value="Genomic_DNA"/>
</dbReference>
<feature type="transmembrane region" description="Helical" evidence="1">
    <location>
        <begin position="81"/>
        <end position="107"/>
    </location>
</feature>
<evidence type="ECO:0000313" key="2">
    <source>
        <dbReference type="EMBL" id="QDV27926.1"/>
    </source>
</evidence>
<dbReference type="KEGG" id="ahel:Q31a_63190"/>
<keyword evidence="1" id="KW-0812">Transmembrane</keyword>
<evidence type="ECO:0000256" key="1">
    <source>
        <dbReference type="SAM" id="Phobius"/>
    </source>
</evidence>
<keyword evidence="1" id="KW-0472">Membrane</keyword>
<dbReference type="RefSeq" id="WP_145086072.1">
    <property type="nucleotide sequence ID" value="NZ_CP036298.1"/>
</dbReference>
<reference evidence="2 3" key="1">
    <citation type="submission" date="2019-02" db="EMBL/GenBank/DDBJ databases">
        <title>Deep-cultivation of Planctomycetes and their phenomic and genomic characterization uncovers novel biology.</title>
        <authorList>
            <person name="Wiegand S."/>
            <person name="Jogler M."/>
            <person name="Boedeker C."/>
            <person name="Pinto D."/>
            <person name="Vollmers J."/>
            <person name="Rivas-Marin E."/>
            <person name="Kohn T."/>
            <person name="Peeters S.H."/>
            <person name="Heuer A."/>
            <person name="Rast P."/>
            <person name="Oberbeckmann S."/>
            <person name="Bunk B."/>
            <person name="Jeske O."/>
            <person name="Meyerdierks A."/>
            <person name="Storesund J.E."/>
            <person name="Kallscheuer N."/>
            <person name="Luecker S."/>
            <person name="Lage O.M."/>
            <person name="Pohl T."/>
            <person name="Merkel B.J."/>
            <person name="Hornburger P."/>
            <person name="Mueller R.-W."/>
            <person name="Bruemmer F."/>
            <person name="Labrenz M."/>
            <person name="Spormann A.M."/>
            <person name="Op den Camp H."/>
            <person name="Overmann J."/>
            <person name="Amann R."/>
            <person name="Jetten M.S.M."/>
            <person name="Mascher T."/>
            <person name="Medema M.H."/>
            <person name="Devos D.P."/>
            <person name="Kaster A.-K."/>
            <person name="Ovreas L."/>
            <person name="Rohde M."/>
            <person name="Galperin M.Y."/>
            <person name="Jogler C."/>
        </authorList>
    </citation>
    <scope>NUCLEOTIDE SEQUENCE [LARGE SCALE GENOMIC DNA]</scope>
    <source>
        <strain evidence="2 3">Q31a</strain>
    </source>
</reference>
<dbReference type="AlphaFoldDB" id="A0A518GH57"/>
<keyword evidence="1" id="KW-1133">Transmembrane helix</keyword>
<name>A0A518GH57_9BACT</name>
<proteinExistence type="predicted"/>
<keyword evidence="3" id="KW-1185">Reference proteome</keyword>